<keyword evidence="3 8" id="KW-0479">Metal-binding</keyword>
<dbReference type="HAMAP" id="MF_00420">
    <property type="entry name" value="PurL_2"/>
    <property type="match status" value="1"/>
</dbReference>
<evidence type="ECO:0000256" key="2">
    <source>
        <dbReference type="ARBA" id="ARBA00022598"/>
    </source>
</evidence>
<evidence type="ECO:0000259" key="9">
    <source>
        <dbReference type="Pfam" id="PF00586"/>
    </source>
</evidence>
<reference evidence="12" key="1">
    <citation type="submission" date="2022-11" db="EMBL/GenBank/DDBJ databases">
        <title>Candidatus Alkanophaga archaea from heated hydrothermal vent sediment oxidize petroleum alkanes.</title>
        <authorList>
            <person name="Zehnle H."/>
            <person name="Laso-Perez R."/>
            <person name="Lipp J."/>
            <person name="Teske A."/>
            <person name="Wegener G."/>
        </authorList>
    </citation>
    <scope>NUCLEOTIDE SEQUENCE</scope>
    <source>
        <strain evidence="12">MCA70</strain>
    </source>
</reference>
<dbReference type="GO" id="GO:0005524">
    <property type="term" value="F:ATP binding"/>
    <property type="evidence" value="ECO:0007669"/>
    <property type="project" value="UniProtKB-UniRule"/>
</dbReference>
<dbReference type="AlphaFoldDB" id="A0AAE3P4L5"/>
<feature type="binding site" evidence="8">
    <location>
        <position position="331"/>
    </location>
    <ligand>
        <name>Mg(2+)</name>
        <dbReference type="ChEBI" id="CHEBI:18420"/>
        <label>1</label>
    </ligand>
</feature>
<dbReference type="CDD" id="cd02204">
    <property type="entry name" value="PurL_repeat2"/>
    <property type="match status" value="1"/>
</dbReference>
<dbReference type="InterPro" id="IPR010074">
    <property type="entry name" value="PRibForGlyAmidine_synth_PurL"/>
</dbReference>
<dbReference type="SUPFAM" id="SSF56042">
    <property type="entry name" value="PurM C-terminal domain-like"/>
    <property type="match status" value="2"/>
</dbReference>
<dbReference type="PANTHER" id="PTHR43555:SF1">
    <property type="entry name" value="PHOSPHORIBOSYLFORMYLGLYCINAMIDINE SYNTHASE SUBUNIT PURL"/>
    <property type="match status" value="1"/>
</dbReference>
<comment type="subunit">
    <text evidence="8">Monomer. Part of the FGAM synthase complex composed of 1 PurL, 1 PurQ and 2 PurS subunits.</text>
</comment>
<gene>
    <name evidence="8" type="primary">purL</name>
    <name evidence="12" type="ORF">OD816_001148</name>
</gene>
<dbReference type="Pfam" id="PF18072">
    <property type="entry name" value="FGAR-AT_linker"/>
    <property type="match status" value="1"/>
</dbReference>
<evidence type="ECO:0000256" key="8">
    <source>
        <dbReference type="HAMAP-Rule" id="MF_00420"/>
    </source>
</evidence>
<evidence type="ECO:0000259" key="11">
    <source>
        <dbReference type="Pfam" id="PF18072"/>
    </source>
</evidence>
<feature type="domain" description="PurM-like C-terminal" evidence="10">
    <location>
        <begin position="452"/>
        <end position="602"/>
    </location>
</feature>
<feature type="active site" description="Proton acceptor" evidence="8">
    <location>
        <position position="333"/>
    </location>
</feature>
<dbReference type="Gene3D" id="3.30.1280.10">
    <property type="entry name" value="Phosphoribosylformylglycinamidine synthase subunit PurS"/>
    <property type="match status" value="2"/>
</dbReference>
<dbReference type="InterPro" id="IPR036604">
    <property type="entry name" value="PurS-like_sf"/>
</dbReference>
<feature type="binding site" evidence="8">
    <location>
        <position position="751"/>
    </location>
    <ligand>
        <name>ATP</name>
        <dbReference type="ChEBI" id="CHEBI:30616"/>
    </ligand>
</feature>
<feature type="binding site" evidence="8">
    <location>
        <position position="329"/>
    </location>
    <ligand>
        <name>ATP</name>
        <dbReference type="ChEBI" id="CHEBI:30616"/>
    </ligand>
</feature>
<dbReference type="Pfam" id="PF00586">
    <property type="entry name" value="AIRS"/>
    <property type="match status" value="1"/>
</dbReference>
<dbReference type="GO" id="GO:0004642">
    <property type="term" value="F:phosphoribosylformylglycinamidine synthase activity"/>
    <property type="evidence" value="ECO:0007669"/>
    <property type="project" value="UniProtKB-UniRule"/>
</dbReference>
<evidence type="ECO:0000256" key="6">
    <source>
        <dbReference type="ARBA" id="ARBA00022840"/>
    </source>
</evidence>
<feature type="active site" evidence="8">
    <location>
        <position position="259"/>
    </location>
</feature>
<dbReference type="SUPFAM" id="SSF109736">
    <property type="entry name" value="FGAM synthase PurL, linker domain"/>
    <property type="match status" value="1"/>
</dbReference>
<sequence>MIYFNSMSVFRIEVSFKPTFKDAISTKVKRKIQHHLNLQIDELYFVKVYLVEGNFTKEIVKTFAESALCDPVIQAYSINEPISLKMGFSFDWILEIGYRPGVTDNEGKTAEEALSYILERPLNTEKEGVYFSRQFLIKGKVSKNDVEKIAKDLLANELIERWFILSKNELLENGFFYSVPRVTEFFPPIVERFNLKKLSDRELLKLSQERLLALNLKEMKTIQDFFSNSKFIKLREKYGLDEAITDVELECIAQTWSEHCKHKIFNAKIFYKNLDNGEDTVIDNLFKTYIKGATEEIRREKGEKDFCLSVFVDNAGIIKLDEKWALAFKVETHNSPSALDPYGGALTGIVGVNRDPLGTGKGAKLIFNTDVFCFAPPDWNKPLPPRILHPRRIFEGVREGVEHGGNQSGIPTLNGSIVFDPRYLGKPLVYCGTGGLLPLYIKGEPCWKKGAKPGDLVVMIGGKIGKDGIHGATFSSEALHEGSPATAVQIGDPITQKKMVDFLLKARDENLYNSITDNGAGGLSSSVGEMAKESGGAEIDLAKAPLKYPGLRPWEILLSESQERMTVAVPPDKAERFLSLAKKMGVLATVLGKFTDSGYFHVLYEGKTVGLLPLNFLHEGVPQLELYAEWKTPLYPLKPKVKIPENYGSILKKILKTYNVCSKEYVVTQYDHEVQGGSVVKPLTGINNDGPSDAAVLRYDLESESGIVVAHGICPKFSDYDTYWMVANAIDEGIRNAVCAGGDIEYMAGLDNFCWCDPVESEKNPDGKYKLAQLVRANQALYDFTKAYGVPCISGKDSMKNDYFMHVGLNPEDENPFGVGTIFPDGSLKISIPPTLLFSVVAKIPKYYFAQTMDVKNPGDLVYILGITKDELAGSEYFNLLGIKGGKVPKPDPHLNKKVYIKLRDAIYSSLVESAHDLSDGGLGVALAEKAFSGGYGIMVDLSAVPYEGKLREDFILFSESAGRIVVTVKREKKEDFESLMKNIPCTLIGEVIADPFLIIKGIDGKIVIKEHIMDLKKIWQEPFSDW</sequence>
<evidence type="ECO:0000313" key="13">
    <source>
        <dbReference type="Proteomes" id="UP001144110"/>
    </source>
</evidence>
<accession>A0AAE3P4L5</accession>
<name>A0AAE3P4L5_9BACT</name>
<keyword evidence="7 8" id="KW-0460">Magnesium</keyword>
<comment type="catalytic activity">
    <reaction evidence="8">
        <text>N(2)-formyl-N(1)-(5-phospho-beta-D-ribosyl)glycinamide + L-glutamine + ATP + H2O = 2-formamido-N(1)-(5-O-phospho-beta-D-ribosyl)acetamidine + L-glutamate + ADP + phosphate + H(+)</text>
        <dbReference type="Rhea" id="RHEA:17129"/>
        <dbReference type="ChEBI" id="CHEBI:15377"/>
        <dbReference type="ChEBI" id="CHEBI:15378"/>
        <dbReference type="ChEBI" id="CHEBI:29985"/>
        <dbReference type="ChEBI" id="CHEBI:30616"/>
        <dbReference type="ChEBI" id="CHEBI:43474"/>
        <dbReference type="ChEBI" id="CHEBI:58359"/>
        <dbReference type="ChEBI" id="CHEBI:147286"/>
        <dbReference type="ChEBI" id="CHEBI:147287"/>
        <dbReference type="ChEBI" id="CHEBI:456216"/>
        <dbReference type="EC" id="6.3.5.3"/>
    </reaction>
</comment>
<dbReference type="GO" id="GO:0005737">
    <property type="term" value="C:cytoplasm"/>
    <property type="evidence" value="ECO:0007669"/>
    <property type="project" value="UniProtKB-SubCell"/>
</dbReference>
<keyword evidence="5 8" id="KW-0658">Purine biosynthesis</keyword>
<dbReference type="InterPro" id="IPR036921">
    <property type="entry name" value="PurM-like_N_sf"/>
</dbReference>
<dbReference type="PANTHER" id="PTHR43555">
    <property type="entry name" value="PHOSPHORIBOSYLFORMYLGLYCINAMIDINE SYNTHASE SUBUNIT PURL"/>
    <property type="match status" value="1"/>
</dbReference>
<comment type="similarity">
    <text evidence="8">Belongs to the FGAMS family.</text>
</comment>
<feature type="domain" description="Phosphoribosylformylglycinamidine synthase linker" evidence="11">
    <location>
        <begin position="205"/>
        <end position="263"/>
    </location>
</feature>
<feature type="binding site" evidence="8">
    <location>
        <begin position="560"/>
        <end position="562"/>
    </location>
    <ligand>
        <name>substrate</name>
    </ligand>
</feature>
<evidence type="ECO:0000256" key="7">
    <source>
        <dbReference type="ARBA" id="ARBA00022842"/>
    </source>
</evidence>
<dbReference type="Gene3D" id="3.90.650.10">
    <property type="entry name" value="PurM-like C-terminal domain"/>
    <property type="match status" value="2"/>
</dbReference>
<comment type="caution">
    <text evidence="8">Lacks conserved residue(s) required for the propagation of feature annotation.</text>
</comment>
<evidence type="ECO:0000256" key="4">
    <source>
        <dbReference type="ARBA" id="ARBA00022741"/>
    </source>
</evidence>
<organism evidence="12 13">
    <name type="scientific">Candidatus Thermodesulfobacterium syntrophicum</name>
    <dbReference type="NCBI Taxonomy" id="3060442"/>
    <lineage>
        <taxon>Bacteria</taxon>
        <taxon>Pseudomonadati</taxon>
        <taxon>Thermodesulfobacteriota</taxon>
        <taxon>Thermodesulfobacteria</taxon>
        <taxon>Thermodesulfobacteriales</taxon>
        <taxon>Thermodesulfobacteriaceae</taxon>
        <taxon>Thermodesulfobacterium</taxon>
    </lineage>
</organism>
<feature type="binding site" evidence="8">
    <location>
        <position position="489"/>
    </location>
    <ligand>
        <name>substrate</name>
    </ligand>
</feature>
<proteinExistence type="inferred from homology"/>
<feature type="domain" description="PurM-like N-terminal" evidence="9">
    <location>
        <begin position="313"/>
        <end position="435"/>
    </location>
</feature>
<protein>
    <recommendedName>
        <fullName evidence="8">Phosphoribosylformylglycinamidine synthase subunit PurL</fullName>
        <shortName evidence="8">FGAM synthase</shortName>
        <ecNumber evidence="8">6.3.5.3</ecNumber>
    </recommendedName>
    <alternativeName>
        <fullName evidence="8">Formylglycinamide ribonucleotide amidotransferase subunit II</fullName>
        <shortName evidence="8">FGAR amidotransferase II</shortName>
        <shortName evidence="8">FGAR-AT II</shortName>
    </alternativeName>
    <alternativeName>
        <fullName evidence="8">Glutamine amidotransferase PurL</fullName>
    </alternativeName>
    <alternativeName>
        <fullName evidence="8">Phosphoribosylformylglycinamidine synthase subunit II</fullName>
    </alternativeName>
</protein>
<dbReference type="Pfam" id="PF02769">
    <property type="entry name" value="AIRS_C"/>
    <property type="match status" value="2"/>
</dbReference>
<dbReference type="Proteomes" id="UP001144110">
    <property type="component" value="Unassembled WGS sequence"/>
</dbReference>
<comment type="subcellular location">
    <subcellularLocation>
        <location evidence="8">Cytoplasm</location>
    </subcellularLocation>
</comment>
<keyword evidence="4 8" id="KW-0547">Nucleotide-binding</keyword>
<evidence type="ECO:0000256" key="3">
    <source>
        <dbReference type="ARBA" id="ARBA00022723"/>
    </source>
</evidence>
<dbReference type="InterPro" id="IPR016188">
    <property type="entry name" value="PurM-like_N"/>
</dbReference>
<feature type="binding site" evidence="8">
    <location>
        <position position="355"/>
    </location>
    <ligand>
        <name>Mg(2+)</name>
        <dbReference type="ChEBI" id="CHEBI:18420"/>
        <label>2</label>
    </ligand>
</feature>
<dbReference type="InterPro" id="IPR036676">
    <property type="entry name" value="PurM-like_C_sf"/>
</dbReference>
<dbReference type="EMBL" id="JAPHEG010000005">
    <property type="protein sequence ID" value="MDF2953903.1"/>
    <property type="molecule type" value="Genomic_DNA"/>
</dbReference>
<comment type="function">
    <text evidence="8">Part of the phosphoribosylformylglycinamidine synthase complex involved in the purines biosynthetic pathway. Catalyzes the ATP-dependent conversion of formylglycinamide ribonucleotide (FGAR) and glutamine to yield formylglycinamidine ribonucleotide (FGAM) and glutamate. The FGAM synthase complex is composed of three subunits. PurQ produces an ammonia molecule by converting glutamine to glutamate. PurL transfers the ammonia molecule to FGAR to form FGAM in an ATP-dependent manner. PurS interacts with PurQ and PurL and is thought to assist in the transfer of the ammonia molecule from PurQ to PurL.</text>
</comment>
<feature type="binding site" evidence="8">
    <location>
        <position position="517"/>
    </location>
    <ligand>
        <name>Mg(2+)</name>
        <dbReference type="ChEBI" id="CHEBI:18420"/>
        <label>2</label>
    </ligand>
</feature>
<keyword evidence="2 8" id="KW-0436">Ligase</keyword>
<comment type="caution">
    <text evidence="12">The sequence shown here is derived from an EMBL/GenBank/DDBJ whole genome shotgun (WGS) entry which is preliminary data.</text>
</comment>
<evidence type="ECO:0000256" key="5">
    <source>
        <dbReference type="ARBA" id="ARBA00022755"/>
    </source>
</evidence>
<dbReference type="SUPFAM" id="SSF82697">
    <property type="entry name" value="PurS-like"/>
    <property type="match status" value="2"/>
</dbReference>
<dbReference type="EC" id="6.3.5.3" evidence="8"/>
<dbReference type="InterPro" id="IPR010918">
    <property type="entry name" value="PurM-like_C_dom"/>
</dbReference>
<feature type="domain" description="PurM-like C-terminal" evidence="10">
    <location>
        <begin position="858"/>
        <end position="996"/>
    </location>
</feature>
<dbReference type="SUPFAM" id="SSF55326">
    <property type="entry name" value="PurM N-terminal domain-like"/>
    <property type="match status" value="2"/>
</dbReference>
<evidence type="ECO:0000259" key="10">
    <source>
        <dbReference type="Pfam" id="PF02769"/>
    </source>
</evidence>
<comment type="pathway">
    <text evidence="8">Purine metabolism; IMP biosynthesis via de novo pathway; 5-amino-1-(5-phospho-D-ribosyl)imidazole from N(2)-formyl-N(1)-(5-phospho-D-ribosyl)glycinamide: step 1/2.</text>
</comment>
<keyword evidence="6 8" id="KW-0067">ATP-binding</keyword>
<evidence type="ECO:0000256" key="1">
    <source>
        <dbReference type="ARBA" id="ARBA00022490"/>
    </source>
</evidence>
<dbReference type="InterPro" id="IPR041609">
    <property type="entry name" value="PurL_linker"/>
</dbReference>
<dbReference type="CDD" id="cd02203">
    <property type="entry name" value="PurL_repeat1"/>
    <property type="match status" value="1"/>
</dbReference>
<feature type="binding site" evidence="8">
    <location>
        <position position="354"/>
    </location>
    <ligand>
        <name>substrate</name>
    </ligand>
</feature>
<keyword evidence="1 8" id="KW-0963">Cytoplasm</keyword>
<dbReference type="GO" id="GO:0006189">
    <property type="term" value="P:'de novo' IMP biosynthetic process"/>
    <property type="evidence" value="ECO:0007669"/>
    <property type="project" value="UniProtKB-UniRule"/>
</dbReference>
<feature type="binding site" evidence="8">
    <location>
        <position position="798"/>
    </location>
    <ligand>
        <name>substrate</name>
    </ligand>
</feature>
<dbReference type="Gene3D" id="3.30.1330.10">
    <property type="entry name" value="PurM-like, N-terminal domain"/>
    <property type="match status" value="2"/>
</dbReference>
<dbReference type="GO" id="GO:0000287">
    <property type="term" value="F:magnesium ion binding"/>
    <property type="evidence" value="ECO:0007669"/>
    <property type="project" value="UniProtKB-UniRule"/>
</dbReference>
<evidence type="ECO:0000313" key="12">
    <source>
        <dbReference type="EMBL" id="MDF2953903.1"/>
    </source>
</evidence>
<feature type="binding site" evidence="8">
    <location>
        <position position="795"/>
    </location>
    <ligand>
        <name>ATP</name>
        <dbReference type="ChEBI" id="CHEBI:30616"/>
    </ligand>
</feature>